<proteinExistence type="predicted"/>
<reference evidence="1" key="1">
    <citation type="submission" date="2018-08" db="EMBL/GenBank/DDBJ databases">
        <authorList>
            <person name="Jin W."/>
            <person name="Wang H."/>
            <person name="Yang Y."/>
            <person name="Li M."/>
            <person name="Liu J."/>
        </authorList>
    </citation>
    <scope>NUCLEOTIDE SEQUENCE</scope>
    <source>
        <strain evidence="1">AESS21</strain>
    </source>
</reference>
<name>A0A944CEC6_9HYPH</name>
<organism evidence="1 2">
    <name type="scientific">Roseibium polysiphoniae</name>
    <dbReference type="NCBI Taxonomy" id="2571221"/>
    <lineage>
        <taxon>Bacteria</taxon>
        <taxon>Pseudomonadati</taxon>
        <taxon>Pseudomonadota</taxon>
        <taxon>Alphaproteobacteria</taxon>
        <taxon>Hyphomicrobiales</taxon>
        <taxon>Stappiaceae</taxon>
        <taxon>Roseibium</taxon>
    </lineage>
</organism>
<evidence type="ECO:0000313" key="1">
    <source>
        <dbReference type="EMBL" id="MBS8260885.1"/>
    </source>
</evidence>
<protein>
    <submittedName>
        <fullName evidence="1">Uncharacterized protein</fullName>
    </submittedName>
</protein>
<reference evidence="1" key="2">
    <citation type="journal article" date="2021" name="Microorganisms">
        <title>Bacterial Dimethylsulfoniopropionate Biosynthesis in the East China Sea.</title>
        <authorList>
            <person name="Liu J."/>
            <person name="Zhang Y."/>
            <person name="Liu J."/>
            <person name="Zhong H."/>
            <person name="Williams B.T."/>
            <person name="Zheng Y."/>
            <person name="Curson A.R.J."/>
            <person name="Sun C."/>
            <person name="Sun H."/>
            <person name="Song D."/>
            <person name="Wagner Mackenzie B."/>
            <person name="Bermejo Martinez A."/>
            <person name="Todd J.D."/>
            <person name="Zhang X.H."/>
        </authorList>
    </citation>
    <scope>NUCLEOTIDE SEQUENCE</scope>
    <source>
        <strain evidence="1">AESS21</strain>
    </source>
</reference>
<dbReference type="AlphaFoldDB" id="A0A944CEC6"/>
<accession>A0A944CEC6</accession>
<evidence type="ECO:0000313" key="2">
    <source>
        <dbReference type="Proteomes" id="UP000705379"/>
    </source>
</evidence>
<comment type="caution">
    <text evidence="1">The sequence shown here is derived from an EMBL/GenBank/DDBJ whole genome shotgun (WGS) entry which is preliminary data.</text>
</comment>
<dbReference type="EMBL" id="QTKU01000002">
    <property type="protein sequence ID" value="MBS8260885.1"/>
    <property type="molecule type" value="Genomic_DNA"/>
</dbReference>
<dbReference type="Proteomes" id="UP000705379">
    <property type="component" value="Unassembled WGS sequence"/>
</dbReference>
<sequence length="59" mass="6605">MSHRDATCLILVTKPIASAAITFSVTTSNREVVTERFSRHLKAHRSAPIYFGETAISKW</sequence>
<gene>
    <name evidence="1" type="ORF">DYI23_11690</name>
</gene>